<evidence type="ECO:0000256" key="1">
    <source>
        <dbReference type="ARBA" id="ARBA00007129"/>
    </source>
</evidence>
<dbReference type="Proteomes" id="UP000823775">
    <property type="component" value="Unassembled WGS sequence"/>
</dbReference>
<dbReference type="PRINTS" id="PR01573">
    <property type="entry name" value="SUPERTUBBY"/>
</dbReference>
<protein>
    <submittedName>
        <fullName evidence="5">Uncharacterized protein</fullName>
    </submittedName>
</protein>
<sequence length="294" mass="33075">MSFKSIVRGLRDMKVRIGNISRTVAERKHRSNRTVCRIVPDVALSDTVEGRWASLPPKLLMDIIHRLEESEASWPARAVIVCCASVCKSWREITKQIVKTPEECCRLTFPISLKQCFVKRDRAKSVYRLYFGMTPFATVSYEAILEHAPRKMHCAMHSIPFSSIQEVGSAPKPTSLPRSFDEKSSSTPLSKAKDISSTVTAQEPLVLKSKAPWWNEKVQGWCLHFKGRVTVAAVENFQLLAAVDACHNIPVTEQDKVILQFGKIGEDIFTMDYCYPLSAFQAFAICLSAFGPFI</sequence>
<dbReference type="InterPro" id="IPR001810">
    <property type="entry name" value="F-box_dom"/>
</dbReference>
<name>A0ABS8S6W6_DATST</name>
<keyword evidence="6" id="KW-1185">Reference proteome</keyword>
<evidence type="ECO:0000256" key="2">
    <source>
        <dbReference type="SAM" id="MobiDB-lite"/>
    </source>
</evidence>
<dbReference type="PANTHER" id="PTHR16517">
    <property type="entry name" value="TUBBY-RELATED"/>
    <property type="match status" value="1"/>
</dbReference>
<organism evidence="5 6">
    <name type="scientific">Datura stramonium</name>
    <name type="common">Jimsonweed</name>
    <name type="synonym">Common thornapple</name>
    <dbReference type="NCBI Taxonomy" id="4076"/>
    <lineage>
        <taxon>Eukaryota</taxon>
        <taxon>Viridiplantae</taxon>
        <taxon>Streptophyta</taxon>
        <taxon>Embryophyta</taxon>
        <taxon>Tracheophyta</taxon>
        <taxon>Spermatophyta</taxon>
        <taxon>Magnoliopsida</taxon>
        <taxon>eudicotyledons</taxon>
        <taxon>Gunneridae</taxon>
        <taxon>Pentapetalae</taxon>
        <taxon>asterids</taxon>
        <taxon>lamiids</taxon>
        <taxon>Solanales</taxon>
        <taxon>Solanaceae</taxon>
        <taxon>Solanoideae</taxon>
        <taxon>Datureae</taxon>
        <taxon>Datura</taxon>
    </lineage>
</organism>
<reference evidence="5 6" key="1">
    <citation type="journal article" date="2021" name="BMC Genomics">
        <title>Datura genome reveals duplications of psychoactive alkaloid biosynthetic genes and high mutation rate following tissue culture.</title>
        <authorList>
            <person name="Rajewski A."/>
            <person name="Carter-House D."/>
            <person name="Stajich J."/>
            <person name="Litt A."/>
        </authorList>
    </citation>
    <scope>NUCLEOTIDE SEQUENCE [LARGE SCALE GENOMIC DNA]</scope>
    <source>
        <strain evidence="5">AR-01</strain>
    </source>
</reference>
<dbReference type="SUPFAM" id="SSF54518">
    <property type="entry name" value="Tubby C-terminal domain-like"/>
    <property type="match status" value="1"/>
</dbReference>
<accession>A0ABS8S6W6</accession>
<dbReference type="SUPFAM" id="SSF81383">
    <property type="entry name" value="F-box domain"/>
    <property type="match status" value="1"/>
</dbReference>
<dbReference type="InterPro" id="IPR036047">
    <property type="entry name" value="F-box-like_dom_sf"/>
</dbReference>
<feature type="domain" description="Tubby C-terminal" evidence="3">
    <location>
        <begin position="135"/>
        <end position="290"/>
    </location>
</feature>
<evidence type="ECO:0000259" key="3">
    <source>
        <dbReference type="Pfam" id="PF01167"/>
    </source>
</evidence>
<feature type="domain" description="F-box" evidence="4">
    <location>
        <begin position="52"/>
        <end position="95"/>
    </location>
</feature>
<feature type="region of interest" description="Disordered" evidence="2">
    <location>
        <begin position="166"/>
        <end position="191"/>
    </location>
</feature>
<dbReference type="Pfam" id="PF01167">
    <property type="entry name" value="Tub"/>
    <property type="match status" value="1"/>
</dbReference>
<proteinExistence type="inferred from homology"/>
<dbReference type="Pfam" id="PF12937">
    <property type="entry name" value="F-box-like"/>
    <property type="match status" value="1"/>
</dbReference>
<dbReference type="InterPro" id="IPR000007">
    <property type="entry name" value="Tubby_C"/>
</dbReference>
<dbReference type="Gene3D" id="1.20.1280.50">
    <property type="match status" value="1"/>
</dbReference>
<gene>
    <name evidence="5" type="ORF">HAX54_026000</name>
</gene>
<dbReference type="PANTHER" id="PTHR16517:SF134">
    <property type="entry name" value="TUBBY-LIKE F-BOX PROTEIN 2"/>
    <property type="match status" value="1"/>
</dbReference>
<evidence type="ECO:0000313" key="5">
    <source>
        <dbReference type="EMBL" id="MCD7454763.1"/>
    </source>
</evidence>
<evidence type="ECO:0000313" key="6">
    <source>
        <dbReference type="Proteomes" id="UP000823775"/>
    </source>
</evidence>
<evidence type="ECO:0000259" key="4">
    <source>
        <dbReference type="Pfam" id="PF12937"/>
    </source>
</evidence>
<dbReference type="Gene3D" id="3.20.90.10">
    <property type="entry name" value="Tubby Protein, Chain A"/>
    <property type="match status" value="1"/>
</dbReference>
<dbReference type="EMBL" id="JACEIK010000316">
    <property type="protein sequence ID" value="MCD7454763.1"/>
    <property type="molecule type" value="Genomic_DNA"/>
</dbReference>
<dbReference type="InterPro" id="IPR025659">
    <property type="entry name" value="Tubby-like_C"/>
</dbReference>
<comment type="caution">
    <text evidence="5">The sequence shown here is derived from an EMBL/GenBank/DDBJ whole genome shotgun (WGS) entry which is preliminary data.</text>
</comment>
<comment type="similarity">
    <text evidence="1">Belongs to the TUB family.</text>
</comment>